<dbReference type="GO" id="GO:0050570">
    <property type="term" value="F:4-hydroxythreonine-4-phosphate dehydrogenase activity"/>
    <property type="evidence" value="ECO:0007669"/>
    <property type="project" value="UniProtKB-UniRule"/>
</dbReference>
<feature type="binding site" evidence="7">
    <location>
        <position position="313"/>
    </location>
    <ligand>
        <name>substrate</name>
    </ligand>
</feature>
<dbReference type="EC" id="1.1.1.262" evidence="7"/>
<keyword evidence="2 7" id="KW-0479">Metal-binding</keyword>
<dbReference type="GO" id="GO:0008615">
    <property type="term" value="P:pyridoxine biosynthetic process"/>
    <property type="evidence" value="ECO:0007669"/>
    <property type="project" value="UniProtKB-UniRule"/>
</dbReference>
<keyword evidence="7" id="KW-0862">Zinc</keyword>
<feature type="binding site" evidence="7">
    <location>
        <position position="149"/>
    </location>
    <ligand>
        <name>substrate</name>
    </ligand>
</feature>
<keyword evidence="4 7" id="KW-0560">Oxidoreductase</keyword>
<evidence type="ECO:0000313" key="9">
    <source>
        <dbReference type="Proteomes" id="UP000001302"/>
    </source>
</evidence>
<comment type="similarity">
    <text evidence="7">Belongs to the PdxA family.</text>
</comment>
<comment type="function">
    <text evidence="7">Catalyzes the NAD(P)-dependent oxidation of 4-(phosphooxy)-L-threonine (HTP) into 2-amino-3-oxo-4-(phosphooxy)butyric acid which spontaneously decarboxylates to form 3-amino-2-oxopropyl phosphate (AHAP).</text>
</comment>
<evidence type="ECO:0000256" key="2">
    <source>
        <dbReference type="ARBA" id="ARBA00022723"/>
    </source>
</evidence>
<sequence>MTSDAIAPLAVSMGEPAGVGTELILKAWKNLSALPKGKGPVFYLIDDPVRVDRLARSLYPDTAVATISTPEETGDVFYRALPVLSLPTEVIADLKSVTLGTPTPKTAAAVIRSIDTAIAAIHRGEAGGLVTLPIQKQTLMAAGFQFPGHTEYLEHATAEMAMPVELERGAVMILTAGPFRVVPATVHIPLAEVTRALSTDLLIRRGRTLMQSLRRDYGIVHPRLAVSGLNPHAGEGGVLGREEEEIIAPAITALAKEGYVVEGPFPADTLFHDQARAAYDAVLAMYHDQALVPIKTVAFHAAVNTTLGLPIVRTSPDHGTALALAGKGVARADSLINAIYSAHRISTARLAFDSGAYAADV</sequence>
<dbReference type="SUPFAM" id="SSF53659">
    <property type="entry name" value="Isocitrate/Isopropylmalate dehydrogenase-like"/>
    <property type="match status" value="1"/>
</dbReference>
<dbReference type="Pfam" id="PF04166">
    <property type="entry name" value="PdxA"/>
    <property type="match status" value="1"/>
</dbReference>
<comment type="cofactor">
    <cofactor evidence="7">
        <name>Zn(2+)</name>
        <dbReference type="ChEBI" id="CHEBI:29105"/>
    </cofactor>
    <cofactor evidence="7">
        <name>Mg(2+)</name>
        <dbReference type="ChEBI" id="CHEBI:18420"/>
    </cofactor>
    <cofactor evidence="7">
        <name>Co(2+)</name>
        <dbReference type="ChEBI" id="CHEBI:48828"/>
    </cofactor>
    <text evidence="7">Binds 1 divalent metal cation per subunit. Can use ions such as Zn(2+), Mg(2+) or Co(2+).</text>
</comment>
<dbReference type="STRING" id="314260.PB2503_02332"/>
<keyword evidence="9" id="KW-1185">Reference proteome</keyword>
<feature type="binding site" evidence="7">
    <location>
        <position position="232"/>
    </location>
    <ligand>
        <name>a divalent metal cation</name>
        <dbReference type="ChEBI" id="CHEBI:60240"/>
        <note>ligand shared between dimeric partners</note>
    </ligand>
</feature>
<name>E0TCB1_PARBH</name>
<dbReference type="GO" id="GO:0008270">
    <property type="term" value="F:zinc ion binding"/>
    <property type="evidence" value="ECO:0007669"/>
    <property type="project" value="UniProtKB-UniRule"/>
</dbReference>
<dbReference type="KEGG" id="pbr:PB2503_02332"/>
<keyword evidence="7" id="KW-0170">Cobalt</keyword>
<feature type="binding site" evidence="7">
    <location>
        <position position="187"/>
    </location>
    <ligand>
        <name>a divalent metal cation</name>
        <dbReference type="ChEBI" id="CHEBI:60240"/>
        <note>ligand shared between dimeric partners</note>
    </ligand>
</feature>
<dbReference type="PANTHER" id="PTHR30004">
    <property type="entry name" value="4-HYDROXYTHREONINE-4-PHOSPHATE DEHYDROGENASE"/>
    <property type="match status" value="1"/>
</dbReference>
<dbReference type="Proteomes" id="UP000001302">
    <property type="component" value="Chromosome"/>
</dbReference>
<feature type="binding site" evidence="7">
    <location>
        <position position="295"/>
    </location>
    <ligand>
        <name>substrate</name>
    </ligand>
</feature>
<feature type="binding site" evidence="7">
    <location>
        <position position="304"/>
    </location>
    <ligand>
        <name>substrate</name>
    </ligand>
</feature>
<keyword evidence="3 7" id="KW-0521">NADP</keyword>
<dbReference type="GO" id="GO:0000287">
    <property type="term" value="F:magnesium ion binding"/>
    <property type="evidence" value="ECO:0007669"/>
    <property type="project" value="UniProtKB-UniRule"/>
</dbReference>
<dbReference type="InterPro" id="IPR005255">
    <property type="entry name" value="PdxA_fam"/>
</dbReference>
<dbReference type="NCBIfam" id="NF003699">
    <property type="entry name" value="PRK05312.1"/>
    <property type="match status" value="1"/>
</dbReference>
<dbReference type="GO" id="GO:0051287">
    <property type="term" value="F:NAD binding"/>
    <property type="evidence" value="ECO:0007669"/>
    <property type="project" value="InterPro"/>
</dbReference>
<keyword evidence="7" id="KW-0460">Magnesium</keyword>
<dbReference type="InterPro" id="IPR037510">
    <property type="entry name" value="PdxA"/>
</dbReference>
<comment type="miscellaneous">
    <text evidence="7">The active site is located at the dimer interface.</text>
</comment>
<dbReference type="HAMAP" id="MF_00536">
    <property type="entry name" value="PdxA"/>
    <property type="match status" value="1"/>
</dbReference>
<dbReference type="GO" id="GO:0042823">
    <property type="term" value="P:pyridoxal phosphate biosynthetic process"/>
    <property type="evidence" value="ECO:0007669"/>
    <property type="project" value="UniProtKB-UniRule"/>
</dbReference>
<keyword evidence="1 7" id="KW-0963">Cytoplasm</keyword>
<keyword evidence="5 7" id="KW-0520">NAD</keyword>
<evidence type="ECO:0000256" key="7">
    <source>
        <dbReference type="HAMAP-Rule" id="MF_00536"/>
    </source>
</evidence>
<comment type="subunit">
    <text evidence="7">Homodimer.</text>
</comment>
<dbReference type="eggNOG" id="COG1995">
    <property type="taxonomic scope" value="Bacteria"/>
</dbReference>
<proteinExistence type="inferred from homology"/>
<dbReference type="OrthoDB" id="9801783at2"/>
<comment type="subcellular location">
    <subcellularLocation>
        <location evidence="7">Cytoplasm</location>
    </subcellularLocation>
</comment>
<dbReference type="AlphaFoldDB" id="E0TCB1"/>
<feature type="binding site" evidence="7">
    <location>
        <position position="287"/>
    </location>
    <ligand>
        <name>a divalent metal cation</name>
        <dbReference type="ChEBI" id="CHEBI:60240"/>
        <note>ligand shared between dimeric partners</note>
    </ligand>
</feature>
<reference evidence="9" key="1">
    <citation type="submission" date="2010-08" db="EMBL/GenBank/DDBJ databases">
        <title>Genome sequence of Parvularcula bermudensis HTCC2503.</title>
        <authorList>
            <person name="Kang D.-M."/>
            <person name="Oh H.-M."/>
            <person name="Cho J.-C."/>
        </authorList>
    </citation>
    <scope>NUCLEOTIDE SEQUENCE [LARGE SCALE GENOMIC DNA]</scope>
    <source>
        <strain evidence="9">ATCC BAA-594 / HTCC2503 / KCTC 12087</strain>
    </source>
</reference>
<reference evidence="8 9" key="2">
    <citation type="journal article" date="2011" name="J. Bacteriol.">
        <title>Complete genome sequence of strain HTCC2503T of Parvularcula bermudensis, the type species of the order "Parvularculales" in the class Alphaproteobacteria.</title>
        <authorList>
            <person name="Oh H.M."/>
            <person name="Kang I."/>
            <person name="Vergin K.L."/>
            <person name="Kang D."/>
            <person name="Rhee K.H."/>
            <person name="Giovannoni S.J."/>
            <person name="Cho J.C."/>
        </authorList>
    </citation>
    <scope>NUCLEOTIDE SEQUENCE [LARGE SCALE GENOMIC DNA]</scope>
    <source>
        <strain evidence="9">ATCC BAA-594 / HTCC2503 / KCTC 12087</strain>
    </source>
</reference>
<dbReference type="EMBL" id="CP002156">
    <property type="protein sequence ID" value="ADM08544.1"/>
    <property type="molecule type" value="Genomic_DNA"/>
</dbReference>
<evidence type="ECO:0000256" key="4">
    <source>
        <dbReference type="ARBA" id="ARBA00023002"/>
    </source>
</evidence>
<dbReference type="HOGENOM" id="CLU_040168_0_0_5"/>
<dbReference type="UniPathway" id="UPA00244">
    <property type="reaction ID" value="UER00312"/>
</dbReference>
<evidence type="ECO:0000256" key="3">
    <source>
        <dbReference type="ARBA" id="ARBA00022857"/>
    </source>
</evidence>
<keyword evidence="6 7" id="KW-0664">Pyridoxine biosynthesis</keyword>
<comment type="pathway">
    <text evidence="7">Cofactor biosynthesis; pyridoxine 5'-phosphate biosynthesis; pyridoxine 5'-phosphate from D-erythrose 4-phosphate: step 4/5.</text>
</comment>
<dbReference type="GO" id="GO:0050897">
    <property type="term" value="F:cobalt ion binding"/>
    <property type="evidence" value="ECO:0007669"/>
    <property type="project" value="UniProtKB-UniRule"/>
</dbReference>
<organism evidence="8 9">
    <name type="scientific">Parvularcula bermudensis (strain ATCC BAA-594 / HTCC2503 / KCTC 12087)</name>
    <dbReference type="NCBI Taxonomy" id="314260"/>
    <lineage>
        <taxon>Bacteria</taxon>
        <taxon>Pseudomonadati</taxon>
        <taxon>Pseudomonadota</taxon>
        <taxon>Alphaproteobacteria</taxon>
        <taxon>Parvularculales</taxon>
        <taxon>Parvularculaceae</taxon>
        <taxon>Parvularcula</taxon>
    </lineage>
</organism>
<evidence type="ECO:0000256" key="1">
    <source>
        <dbReference type="ARBA" id="ARBA00022490"/>
    </source>
</evidence>
<evidence type="ECO:0000256" key="6">
    <source>
        <dbReference type="ARBA" id="ARBA00023096"/>
    </source>
</evidence>
<accession>E0TCB1</accession>
<dbReference type="GO" id="GO:0005737">
    <property type="term" value="C:cytoplasm"/>
    <property type="evidence" value="ECO:0007669"/>
    <property type="project" value="UniProtKB-SubCell"/>
</dbReference>
<dbReference type="Gene3D" id="3.40.718.10">
    <property type="entry name" value="Isopropylmalate Dehydrogenase"/>
    <property type="match status" value="1"/>
</dbReference>
<feature type="binding site" evidence="7">
    <location>
        <position position="150"/>
    </location>
    <ligand>
        <name>substrate</name>
    </ligand>
</feature>
<dbReference type="NCBIfam" id="TIGR00557">
    <property type="entry name" value="pdxA"/>
    <property type="match status" value="1"/>
</dbReference>
<comment type="catalytic activity">
    <reaction evidence="7">
        <text>4-(phosphooxy)-L-threonine + NAD(+) = 3-amino-2-oxopropyl phosphate + CO2 + NADH</text>
        <dbReference type="Rhea" id="RHEA:32275"/>
        <dbReference type="ChEBI" id="CHEBI:16526"/>
        <dbReference type="ChEBI" id="CHEBI:57279"/>
        <dbReference type="ChEBI" id="CHEBI:57540"/>
        <dbReference type="ChEBI" id="CHEBI:57945"/>
        <dbReference type="ChEBI" id="CHEBI:58452"/>
        <dbReference type="EC" id="1.1.1.262"/>
    </reaction>
</comment>
<dbReference type="PANTHER" id="PTHR30004:SF6">
    <property type="entry name" value="D-THREONATE 4-PHOSPHATE DEHYDROGENASE"/>
    <property type="match status" value="1"/>
</dbReference>
<gene>
    <name evidence="7" type="primary">pdxA</name>
    <name evidence="8" type="ordered locus">PB2503_02332</name>
</gene>
<evidence type="ECO:0000313" key="8">
    <source>
        <dbReference type="EMBL" id="ADM08544.1"/>
    </source>
</evidence>
<protein>
    <recommendedName>
        <fullName evidence="7">4-hydroxythreonine-4-phosphate dehydrogenase</fullName>
        <ecNumber evidence="7">1.1.1.262</ecNumber>
    </recommendedName>
    <alternativeName>
        <fullName evidence="7">4-(phosphohydroxy)-L-threonine dehydrogenase</fullName>
    </alternativeName>
</protein>
<evidence type="ECO:0000256" key="5">
    <source>
        <dbReference type="ARBA" id="ARBA00023027"/>
    </source>
</evidence>
<dbReference type="RefSeq" id="WP_013299518.1">
    <property type="nucleotide sequence ID" value="NC_014414.1"/>
</dbReference>